<evidence type="ECO:0000313" key="2">
    <source>
        <dbReference type="EMBL" id="SJZ45347.1"/>
    </source>
</evidence>
<dbReference type="InterPro" id="IPR007212">
    <property type="entry name" value="Zf-like"/>
</dbReference>
<protein>
    <submittedName>
        <fullName evidence="2">Zn-finger-like domain-containing protein</fullName>
    </submittedName>
</protein>
<evidence type="ECO:0000259" key="1">
    <source>
        <dbReference type="Pfam" id="PF04071"/>
    </source>
</evidence>
<proteinExistence type="predicted"/>
<dbReference type="OrthoDB" id="9799337at2"/>
<evidence type="ECO:0000313" key="3">
    <source>
        <dbReference type="Proteomes" id="UP000191153"/>
    </source>
</evidence>
<dbReference type="Pfam" id="PF04071">
    <property type="entry name" value="zf-like"/>
    <property type="match status" value="1"/>
</dbReference>
<reference evidence="2 3" key="1">
    <citation type="submission" date="2017-02" db="EMBL/GenBank/DDBJ databases">
        <authorList>
            <person name="Peterson S.W."/>
        </authorList>
    </citation>
    <scope>NUCLEOTIDE SEQUENCE [LARGE SCALE GENOMIC DNA]</scope>
    <source>
        <strain evidence="2 3">ATCC 700028</strain>
    </source>
</reference>
<organism evidence="2 3">
    <name type="scientific">Cetobacterium ceti</name>
    <dbReference type="NCBI Taxonomy" id="180163"/>
    <lineage>
        <taxon>Bacteria</taxon>
        <taxon>Fusobacteriati</taxon>
        <taxon>Fusobacteriota</taxon>
        <taxon>Fusobacteriia</taxon>
        <taxon>Fusobacteriales</taxon>
        <taxon>Fusobacteriaceae</taxon>
        <taxon>Cetobacterium</taxon>
    </lineage>
</organism>
<keyword evidence="3" id="KW-1185">Reference proteome</keyword>
<name>A0A1T4KSQ1_9FUSO</name>
<dbReference type="EMBL" id="FUWX01000005">
    <property type="protein sequence ID" value="SJZ45347.1"/>
    <property type="molecule type" value="Genomic_DNA"/>
</dbReference>
<dbReference type="STRING" id="180163.SAMN02745174_00567"/>
<dbReference type="Proteomes" id="UP000191153">
    <property type="component" value="Unassembled WGS sequence"/>
</dbReference>
<sequence length="103" mass="12053">MSMNYKFNQNKKCEFFPCHKVNNPEEFNCLFCYCPLYMLGEECGGNFKYTAGGVKDCSNCILPHVKDVGYDHVQKKMMTVIERVMEEKIKEKYGKNILTKDED</sequence>
<dbReference type="RefSeq" id="WP_078693093.1">
    <property type="nucleotide sequence ID" value="NZ_FUWX01000005.1"/>
</dbReference>
<gene>
    <name evidence="2" type="ORF">SAMN02745174_00567</name>
</gene>
<accession>A0A1T4KSQ1</accession>
<dbReference type="AlphaFoldDB" id="A0A1T4KSQ1"/>
<feature type="domain" description="Cysteine-rich small" evidence="1">
    <location>
        <begin position="4"/>
        <end position="85"/>
    </location>
</feature>